<feature type="compositionally biased region" description="Basic and acidic residues" evidence="1">
    <location>
        <begin position="34"/>
        <end position="50"/>
    </location>
</feature>
<reference evidence="2 3" key="1">
    <citation type="journal article" date="2019" name="Sci. Rep.">
        <title>Colletotrichum shisoi sp. nov., an anthracnose pathogen of Perilla frutescens in Japan: molecular phylogenetic, morphological and genomic evidence.</title>
        <authorList>
            <person name="Gan P."/>
            <person name="Tsushima A."/>
            <person name="Hiroyama R."/>
            <person name="Narusaka M."/>
            <person name="Takano Y."/>
            <person name="Narusaka Y."/>
            <person name="Kawaradani M."/>
            <person name="Damm U."/>
            <person name="Shirasu K."/>
        </authorList>
    </citation>
    <scope>NUCLEOTIDE SEQUENCE [LARGE SCALE GENOMIC DNA]</scope>
    <source>
        <strain evidence="2 3">PG-2018a</strain>
    </source>
</reference>
<feature type="region of interest" description="Disordered" evidence="1">
    <location>
        <begin position="26"/>
        <end position="50"/>
    </location>
</feature>
<evidence type="ECO:0000313" key="3">
    <source>
        <dbReference type="Proteomes" id="UP000326340"/>
    </source>
</evidence>
<gene>
    <name evidence="2" type="ORF">CSHISOI_01675</name>
</gene>
<evidence type="ECO:0000313" key="2">
    <source>
        <dbReference type="EMBL" id="TQN73719.1"/>
    </source>
</evidence>
<dbReference type="EMBL" id="PUHP01000077">
    <property type="protein sequence ID" value="TQN73719.1"/>
    <property type="molecule type" value="Genomic_DNA"/>
</dbReference>
<keyword evidence="3" id="KW-1185">Reference proteome</keyword>
<accession>A0A5Q4C4F0</accession>
<comment type="caution">
    <text evidence="2">The sequence shown here is derived from an EMBL/GenBank/DDBJ whole genome shotgun (WGS) entry which is preliminary data.</text>
</comment>
<organism evidence="2 3">
    <name type="scientific">Colletotrichum shisoi</name>
    <dbReference type="NCBI Taxonomy" id="2078593"/>
    <lineage>
        <taxon>Eukaryota</taxon>
        <taxon>Fungi</taxon>
        <taxon>Dikarya</taxon>
        <taxon>Ascomycota</taxon>
        <taxon>Pezizomycotina</taxon>
        <taxon>Sordariomycetes</taxon>
        <taxon>Hypocreomycetidae</taxon>
        <taxon>Glomerellales</taxon>
        <taxon>Glomerellaceae</taxon>
        <taxon>Colletotrichum</taxon>
        <taxon>Colletotrichum destructivum species complex</taxon>
    </lineage>
</organism>
<proteinExistence type="predicted"/>
<evidence type="ECO:0000256" key="1">
    <source>
        <dbReference type="SAM" id="MobiDB-lite"/>
    </source>
</evidence>
<dbReference type="AlphaFoldDB" id="A0A5Q4C4F0"/>
<sequence>MWEDQMDWQLTVSDDENLRAATNDGILVDDPMDIDPKIDPKTDPKTDEGP</sequence>
<protein>
    <submittedName>
        <fullName evidence="2">Uncharacterized protein</fullName>
    </submittedName>
</protein>
<name>A0A5Q4C4F0_9PEZI</name>
<dbReference type="Proteomes" id="UP000326340">
    <property type="component" value="Unassembled WGS sequence"/>
</dbReference>